<gene>
    <name evidence="1" type="ORF">N573_003835</name>
</gene>
<sequence>MSQVKITSIRKKTPYTLIIELELQLQGDHNLTRHKIEFTGSVENWRGIRIPSNAKQKIEEWLENELGYGIYKNNLYKKDKYSIFINF</sequence>
<protein>
    <submittedName>
        <fullName evidence="1">Uncharacterized protein</fullName>
    </submittedName>
</protein>
<dbReference type="AlphaFoldDB" id="A0A806TU51"/>
<accession>A0A806TU51</accession>
<organism evidence="1 2">
    <name type="scientific">Limosilactobacillus fermentum 3872</name>
    <dbReference type="NCBI Taxonomy" id="1381124"/>
    <lineage>
        <taxon>Bacteria</taxon>
        <taxon>Bacillati</taxon>
        <taxon>Bacillota</taxon>
        <taxon>Bacilli</taxon>
        <taxon>Lactobacillales</taxon>
        <taxon>Lactobacillaceae</taxon>
        <taxon>Limosilactobacillus</taxon>
    </lineage>
</organism>
<name>A0A806TU51_LIMFE</name>
<dbReference type="Proteomes" id="UP000016629">
    <property type="component" value="Chromosome"/>
</dbReference>
<dbReference type="EMBL" id="CP011536">
    <property type="protein sequence ID" value="AKM50900.1"/>
    <property type="molecule type" value="Genomic_DNA"/>
</dbReference>
<proteinExistence type="predicted"/>
<dbReference type="RefSeq" id="WP_042513846.1">
    <property type="nucleotide sequence ID" value="NZ_CP011536.1"/>
</dbReference>
<reference evidence="1 2" key="2">
    <citation type="journal article" name="FEMS Microbiol. Lett.">
        <title>Lactobacillus fermentum 3872 genome sequencing reveals plasmid and chromosomal genes potentially involved in a probiotic activity.</title>
        <authorList>
            <person name="Lehri B."/>
            <person name="Seddon A.M."/>
            <person name="Karlyshev A.V."/>
        </authorList>
    </citation>
    <scope>NUCLEOTIDE SEQUENCE [LARGE SCALE GENOMIC DNA]</scope>
    <source>
        <strain evidence="1 2">3872</strain>
    </source>
</reference>
<reference evidence="1 2" key="1">
    <citation type="journal article" date="2013" name="Genome Announc.">
        <title>Draft Genome Sequence of Lactobacillus fermentum Strain 3872.</title>
        <authorList>
            <person name="Karlyshev A.V."/>
            <person name="Raju K."/>
            <person name="Abramov V.M."/>
        </authorList>
    </citation>
    <scope>NUCLEOTIDE SEQUENCE [LARGE SCALE GENOMIC DNA]</scope>
    <source>
        <strain evidence="1 2">3872</strain>
    </source>
</reference>
<evidence type="ECO:0000313" key="2">
    <source>
        <dbReference type="Proteomes" id="UP000016629"/>
    </source>
</evidence>
<evidence type="ECO:0000313" key="1">
    <source>
        <dbReference type="EMBL" id="AKM50900.1"/>
    </source>
</evidence>